<protein>
    <recommendedName>
        <fullName evidence="6">Polycystin cation channel PKD1/PKD2 domain-containing protein</fullName>
    </recommendedName>
</protein>
<feature type="transmembrane region" description="Helical" evidence="5">
    <location>
        <begin position="281"/>
        <end position="303"/>
    </location>
</feature>
<comment type="subcellular location">
    <subcellularLocation>
        <location evidence="1">Membrane</location>
        <topology evidence="1">Multi-pass membrane protein</topology>
    </subcellularLocation>
</comment>
<dbReference type="AlphaFoldDB" id="A0A1V9ZX40"/>
<dbReference type="InterPro" id="IPR013122">
    <property type="entry name" value="PKD1_2_channel"/>
</dbReference>
<evidence type="ECO:0000256" key="4">
    <source>
        <dbReference type="ARBA" id="ARBA00023136"/>
    </source>
</evidence>
<evidence type="ECO:0000313" key="8">
    <source>
        <dbReference type="Proteomes" id="UP000243217"/>
    </source>
</evidence>
<feature type="transmembrane region" description="Helical" evidence="5">
    <location>
        <begin position="345"/>
        <end position="366"/>
    </location>
</feature>
<keyword evidence="2 5" id="KW-0812">Transmembrane</keyword>
<dbReference type="InterPro" id="IPR039031">
    <property type="entry name" value="Mucolipin"/>
</dbReference>
<evidence type="ECO:0000313" key="7">
    <source>
        <dbReference type="EMBL" id="OQS02592.1"/>
    </source>
</evidence>
<proteinExistence type="predicted"/>
<dbReference type="Pfam" id="PF08016">
    <property type="entry name" value="PKD_channel"/>
    <property type="match status" value="1"/>
</dbReference>
<evidence type="ECO:0000256" key="5">
    <source>
        <dbReference type="SAM" id="Phobius"/>
    </source>
</evidence>
<evidence type="ECO:0000256" key="1">
    <source>
        <dbReference type="ARBA" id="ARBA00004141"/>
    </source>
</evidence>
<evidence type="ECO:0000259" key="6">
    <source>
        <dbReference type="Pfam" id="PF08016"/>
    </source>
</evidence>
<dbReference type="OrthoDB" id="263481at2759"/>
<dbReference type="STRING" id="74557.A0A1V9ZX40"/>
<dbReference type="GO" id="GO:0072345">
    <property type="term" value="F:NAADP-sensitive calcium-release channel activity"/>
    <property type="evidence" value="ECO:0007669"/>
    <property type="project" value="TreeGrafter"/>
</dbReference>
<evidence type="ECO:0000256" key="2">
    <source>
        <dbReference type="ARBA" id="ARBA00022692"/>
    </source>
</evidence>
<feature type="domain" description="Polycystin cation channel PKD1/PKD2" evidence="6">
    <location>
        <begin position="241"/>
        <end position="370"/>
    </location>
</feature>
<name>A0A1V9ZX40_9STRA</name>
<dbReference type="Gene3D" id="1.10.287.70">
    <property type="match status" value="1"/>
</dbReference>
<sequence length="427" mass="48704">MIDGTIVLASIHVTLMLLLTLHASQVDTHLQPYTRGLSDEVWLLLSGETNAIELFTMNDTIQHMHDVLDNYFELPQTALGNFHIADCNIDNQLLCPVLVVQSKVNQTINTYKLLHKKEQTWPIGLRRPISLNASRNFFDELQNMEMILQLESQPPSTGQFTAWNISILYDFSSQGQLHGTIQLHRLLPSLLLETIPTDFVPRKYITQSDPWLLLVFGMNIGIIGVCFQAWRYADHLAYYEQLSLTFATVCALAWITSLRYLHSNERFRILGLTIRRGLPRVIEFLIGVGPLFVGYVLFGSVMFGNHVPRFQGLMTTATTLFAIANGDEVRMTFDSLSTMPWLGQIYLYSYIMLFTYVVLMVCIGIIEDAFFSSAFPTLWKQPVALSPDTIDQLQDILLAETPIELQQTQVEILNRVRLKLEQSHKQT</sequence>
<feature type="transmembrane region" description="Helical" evidence="5">
    <location>
        <begin position="6"/>
        <end position="23"/>
    </location>
</feature>
<accession>A0A1V9ZX40</accession>
<feature type="transmembrane region" description="Helical" evidence="5">
    <location>
        <begin position="242"/>
        <end position="261"/>
    </location>
</feature>
<reference evidence="7 8" key="1">
    <citation type="journal article" date="2014" name="Genome Biol. Evol.">
        <title>The secreted proteins of Achlya hypogyna and Thraustotheca clavata identify the ancestral oomycete secretome and reveal gene acquisitions by horizontal gene transfer.</title>
        <authorList>
            <person name="Misner I."/>
            <person name="Blouin N."/>
            <person name="Leonard G."/>
            <person name="Richards T.A."/>
            <person name="Lane C.E."/>
        </authorList>
    </citation>
    <scope>NUCLEOTIDE SEQUENCE [LARGE SCALE GENOMIC DNA]</scope>
    <source>
        <strain evidence="7 8">ATCC 34112</strain>
    </source>
</reference>
<feature type="transmembrane region" description="Helical" evidence="5">
    <location>
        <begin position="211"/>
        <end position="230"/>
    </location>
</feature>
<dbReference type="GO" id="GO:0016020">
    <property type="term" value="C:membrane"/>
    <property type="evidence" value="ECO:0007669"/>
    <property type="project" value="UniProtKB-SubCell"/>
</dbReference>
<dbReference type="Proteomes" id="UP000243217">
    <property type="component" value="Unassembled WGS sequence"/>
</dbReference>
<keyword evidence="8" id="KW-1185">Reference proteome</keyword>
<gene>
    <name evidence="7" type="ORF">THRCLA_05056</name>
</gene>
<dbReference type="EMBL" id="JNBS01001107">
    <property type="protein sequence ID" value="OQS02592.1"/>
    <property type="molecule type" value="Genomic_DNA"/>
</dbReference>
<keyword evidence="4 5" id="KW-0472">Membrane</keyword>
<dbReference type="PANTHER" id="PTHR12127">
    <property type="entry name" value="MUCOLIPIN"/>
    <property type="match status" value="1"/>
</dbReference>
<comment type="caution">
    <text evidence="7">The sequence shown here is derived from an EMBL/GenBank/DDBJ whole genome shotgun (WGS) entry which is preliminary data.</text>
</comment>
<dbReference type="PANTHER" id="PTHR12127:SF7">
    <property type="entry name" value="SD02261P"/>
    <property type="match status" value="1"/>
</dbReference>
<evidence type="ECO:0000256" key="3">
    <source>
        <dbReference type="ARBA" id="ARBA00022989"/>
    </source>
</evidence>
<keyword evidence="3 5" id="KW-1133">Transmembrane helix</keyword>
<organism evidence="7 8">
    <name type="scientific">Thraustotheca clavata</name>
    <dbReference type="NCBI Taxonomy" id="74557"/>
    <lineage>
        <taxon>Eukaryota</taxon>
        <taxon>Sar</taxon>
        <taxon>Stramenopiles</taxon>
        <taxon>Oomycota</taxon>
        <taxon>Saprolegniomycetes</taxon>
        <taxon>Saprolegniales</taxon>
        <taxon>Achlyaceae</taxon>
        <taxon>Thraustotheca</taxon>
    </lineage>
</organism>